<dbReference type="InterPro" id="IPR027437">
    <property type="entry name" value="Rbsml_uS13_C"/>
</dbReference>
<keyword evidence="2" id="KW-0699">rRNA-binding</keyword>
<evidence type="ECO:0000313" key="6">
    <source>
        <dbReference type="EMBL" id="MPM97940.1"/>
    </source>
</evidence>
<dbReference type="PROSITE" id="PS50159">
    <property type="entry name" value="RIBOSOMAL_S13_2"/>
    <property type="match status" value="1"/>
</dbReference>
<dbReference type="Pfam" id="PF00416">
    <property type="entry name" value="Ribosomal_S13"/>
    <property type="match status" value="1"/>
</dbReference>
<evidence type="ECO:0000256" key="2">
    <source>
        <dbReference type="ARBA" id="ARBA00022730"/>
    </source>
</evidence>
<dbReference type="Gene3D" id="4.10.910.10">
    <property type="entry name" value="30s ribosomal protein s13, domain 2"/>
    <property type="match status" value="1"/>
</dbReference>
<protein>
    <submittedName>
        <fullName evidence="6">30S ribosomal protein S13</fullName>
    </submittedName>
</protein>
<proteinExistence type="inferred from homology"/>
<evidence type="ECO:0000256" key="5">
    <source>
        <dbReference type="ARBA" id="ARBA00023274"/>
    </source>
</evidence>
<keyword evidence="3" id="KW-0694">RNA-binding</keyword>
<dbReference type="InterPro" id="IPR001892">
    <property type="entry name" value="Ribosomal_uS13"/>
</dbReference>
<evidence type="ECO:0000256" key="1">
    <source>
        <dbReference type="ARBA" id="ARBA00008080"/>
    </source>
</evidence>
<dbReference type="PANTHER" id="PTHR10871:SF1">
    <property type="entry name" value="SMALL RIBOSOMAL SUBUNIT PROTEIN US13M"/>
    <property type="match status" value="1"/>
</dbReference>
<dbReference type="GO" id="GO:0019843">
    <property type="term" value="F:rRNA binding"/>
    <property type="evidence" value="ECO:0007669"/>
    <property type="project" value="UniProtKB-KW"/>
</dbReference>
<dbReference type="InterPro" id="IPR010979">
    <property type="entry name" value="Ribosomal_uS13-like_H2TH"/>
</dbReference>
<comment type="similarity">
    <text evidence="1">Belongs to the universal ribosomal protein uS13 family.</text>
</comment>
<dbReference type="GO" id="GO:0015935">
    <property type="term" value="C:small ribosomal subunit"/>
    <property type="evidence" value="ECO:0007669"/>
    <property type="project" value="TreeGrafter"/>
</dbReference>
<dbReference type="AlphaFoldDB" id="A0A645E841"/>
<reference evidence="6" key="1">
    <citation type="submission" date="2019-08" db="EMBL/GenBank/DDBJ databases">
        <authorList>
            <person name="Kucharzyk K."/>
            <person name="Murdoch R.W."/>
            <person name="Higgins S."/>
            <person name="Loffler F."/>
        </authorList>
    </citation>
    <scope>NUCLEOTIDE SEQUENCE</scope>
</reference>
<dbReference type="GO" id="GO:0006412">
    <property type="term" value="P:translation"/>
    <property type="evidence" value="ECO:0007669"/>
    <property type="project" value="InterPro"/>
</dbReference>
<dbReference type="InterPro" id="IPR018269">
    <property type="entry name" value="Ribosomal_uS13_CS"/>
</dbReference>
<sequence length="134" mass="15067">MPRIAGHDIPDSKKVPYALRYIYGVGPKVAADIVERTRINPDKRAKDLTPEEINRIQTILDTVMVEGDLRREINDNISRLKRIHAYRGMRHMAGLPVRGQRTRSNARTKRGAKRTIGALTKEAAAKLEAAKATK</sequence>
<evidence type="ECO:0000256" key="3">
    <source>
        <dbReference type="ARBA" id="ARBA00022884"/>
    </source>
</evidence>
<dbReference type="EMBL" id="VSSQ01044144">
    <property type="protein sequence ID" value="MPM97940.1"/>
    <property type="molecule type" value="Genomic_DNA"/>
</dbReference>
<dbReference type="PROSITE" id="PS00646">
    <property type="entry name" value="RIBOSOMAL_S13_1"/>
    <property type="match status" value="1"/>
</dbReference>
<accession>A0A645E841</accession>
<dbReference type="PANTHER" id="PTHR10871">
    <property type="entry name" value="30S RIBOSOMAL PROTEIN S13/40S RIBOSOMAL PROTEIN S18"/>
    <property type="match status" value="1"/>
</dbReference>
<organism evidence="6">
    <name type="scientific">bioreactor metagenome</name>
    <dbReference type="NCBI Taxonomy" id="1076179"/>
    <lineage>
        <taxon>unclassified sequences</taxon>
        <taxon>metagenomes</taxon>
        <taxon>ecological metagenomes</taxon>
    </lineage>
</organism>
<dbReference type="FunFam" id="1.10.8.50:FF:000001">
    <property type="entry name" value="30S ribosomal protein S13"/>
    <property type="match status" value="1"/>
</dbReference>
<dbReference type="InterPro" id="IPR019980">
    <property type="entry name" value="Ribosomal_uS13_bac-type"/>
</dbReference>
<keyword evidence="4 6" id="KW-0689">Ribosomal protein</keyword>
<dbReference type="Gene3D" id="1.10.8.50">
    <property type="match status" value="1"/>
</dbReference>
<dbReference type="GO" id="GO:0003735">
    <property type="term" value="F:structural constituent of ribosome"/>
    <property type="evidence" value="ECO:0007669"/>
    <property type="project" value="InterPro"/>
</dbReference>
<dbReference type="GO" id="GO:0005829">
    <property type="term" value="C:cytosol"/>
    <property type="evidence" value="ECO:0007669"/>
    <property type="project" value="TreeGrafter"/>
</dbReference>
<dbReference type="NCBIfam" id="TIGR03631">
    <property type="entry name" value="uS13_bact"/>
    <property type="match status" value="1"/>
</dbReference>
<comment type="caution">
    <text evidence="6">The sequence shown here is derived from an EMBL/GenBank/DDBJ whole genome shotgun (WGS) entry which is preliminary data.</text>
</comment>
<evidence type="ECO:0000256" key="4">
    <source>
        <dbReference type="ARBA" id="ARBA00022980"/>
    </source>
</evidence>
<dbReference type="HAMAP" id="MF_01315">
    <property type="entry name" value="Ribosomal_uS13"/>
    <property type="match status" value="1"/>
</dbReference>
<name>A0A645E841_9ZZZZ</name>
<keyword evidence="5" id="KW-0687">Ribonucleoprotein</keyword>
<dbReference type="SUPFAM" id="SSF46946">
    <property type="entry name" value="S13-like H2TH domain"/>
    <property type="match status" value="1"/>
</dbReference>
<gene>
    <name evidence="6" type="primary">rpsM_40</name>
    <name evidence="6" type="ORF">SDC9_145121</name>
</gene>
<dbReference type="PIRSF" id="PIRSF002134">
    <property type="entry name" value="Ribosomal_S13"/>
    <property type="match status" value="1"/>
</dbReference>